<feature type="region of interest" description="Disordered" evidence="2">
    <location>
        <begin position="105"/>
        <end position="139"/>
    </location>
</feature>
<feature type="compositionally biased region" description="Low complexity" evidence="2">
    <location>
        <begin position="124"/>
        <end position="139"/>
    </location>
</feature>
<sequence length="266" mass="29374">MYCKNCGRQLKEGTRFCDRCGQSVRKNNQNSQTTKRKEIEELKAERLNRKRRLQEKEAKQVRNKKRRKSKGSVMIFIIVALLIAIVSVIIGYNMMAPNDNGLGTAPTSTNSPASATNMPTDTANNVSSTSSPSNSASKNGYSKMTISGVTCVYPSTFNSNPTTGNQKLNLTDALGGATMTVSQEGKSGAPSDLMRDYARQTGGEVSYSRAGDDWYAVTVTTDDTVYHRKCVLKNGIAVYYDFSYSSMTSTAQKYTEYIDYMDSNFK</sequence>
<keyword evidence="6" id="KW-1185">Reference proteome</keyword>
<protein>
    <submittedName>
        <fullName evidence="5">Zinc-ribbon domain-containing protein</fullName>
    </submittedName>
</protein>
<feature type="coiled-coil region" evidence="1">
    <location>
        <begin position="30"/>
        <end position="64"/>
    </location>
</feature>
<proteinExistence type="predicted"/>
<gene>
    <name evidence="5" type="ORF">LKE05_08550</name>
</gene>
<accession>A0AAE3JAL0</accession>
<dbReference type="Proteomes" id="UP001198242">
    <property type="component" value="Unassembled WGS sequence"/>
</dbReference>
<dbReference type="EMBL" id="JAJEQM010000011">
    <property type="protein sequence ID" value="MCC2210835.1"/>
    <property type="molecule type" value="Genomic_DNA"/>
</dbReference>
<dbReference type="Pfam" id="PF13240">
    <property type="entry name" value="Zn_Ribbon_1"/>
    <property type="match status" value="1"/>
</dbReference>
<evidence type="ECO:0000256" key="1">
    <source>
        <dbReference type="SAM" id="Coils"/>
    </source>
</evidence>
<name>A0AAE3JAL0_9FIRM</name>
<comment type="caution">
    <text evidence="5">The sequence shown here is derived from an EMBL/GenBank/DDBJ whole genome shotgun (WGS) entry which is preliminary data.</text>
</comment>
<reference evidence="5 6" key="1">
    <citation type="submission" date="2021-10" db="EMBL/GenBank/DDBJ databases">
        <title>Anaerobic single-cell dispensing facilitates the cultivation of human gut bacteria.</title>
        <authorList>
            <person name="Afrizal A."/>
        </authorList>
    </citation>
    <scope>NUCLEOTIDE SEQUENCE [LARGE SCALE GENOMIC DNA]</scope>
    <source>
        <strain evidence="5 6">CLA-AA-H232</strain>
    </source>
</reference>
<keyword evidence="3" id="KW-0472">Membrane</keyword>
<dbReference type="AlphaFoldDB" id="A0AAE3JAL0"/>
<evidence type="ECO:0000313" key="6">
    <source>
        <dbReference type="Proteomes" id="UP001198242"/>
    </source>
</evidence>
<keyword evidence="3" id="KW-0812">Transmembrane</keyword>
<evidence type="ECO:0000259" key="4">
    <source>
        <dbReference type="Pfam" id="PF13240"/>
    </source>
</evidence>
<evidence type="ECO:0000256" key="3">
    <source>
        <dbReference type="SAM" id="Phobius"/>
    </source>
</evidence>
<evidence type="ECO:0000256" key="2">
    <source>
        <dbReference type="SAM" id="MobiDB-lite"/>
    </source>
</evidence>
<feature type="domain" description="Zinc-ribbon" evidence="4">
    <location>
        <begin position="2"/>
        <end position="23"/>
    </location>
</feature>
<keyword evidence="3" id="KW-1133">Transmembrane helix</keyword>
<dbReference type="RefSeq" id="WP_308456546.1">
    <property type="nucleotide sequence ID" value="NZ_JAJEQM010000011.1"/>
</dbReference>
<dbReference type="InterPro" id="IPR026870">
    <property type="entry name" value="Zinc_ribbon_dom"/>
</dbReference>
<feature type="compositionally biased region" description="Polar residues" evidence="2">
    <location>
        <begin position="105"/>
        <end position="123"/>
    </location>
</feature>
<keyword evidence="1" id="KW-0175">Coiled coil</keyword>
<organism evidence="5 6">
    <name type="scientific">Hominilimicola fabiformis</name>
    <dbReference type="NCBI Taxonomy" id="2885356"/>
    <lineage>
        <taxon>Bacteria</taxon>
        <taxon>Bacillati</taxon>
        <taxon>Bacillota</taxon>
        <taxon>Clostridia</taxon>
        <taxon>Eubacteriales</taxon>
        <taxon>Oscillospiraceae</taxon>
        <taxon>Hominilimicola</taxon>
    </lineage>
</organism>
<feature type="transmembrane region" description="Helical" evidence="3">
    <location>
        <begin position="72"/>
        <end position="92"/>
    </location>
</feature>
<evidence type="ECO:0000313" key="5">
    <source>
        <dbReference type="EMBL" id="MCC2210835.1"/>
    </source>
</evidence>